<dbReference type="Proteomes" id="UP000481861">
    <property type="component" value="Unassembled WGS sequence"/>
</dbReference>
<proteinExistence type="predicted"/>
<protein>
    <submittedName>
        <fullName evidence="2">Uncharacterized protein</fullName>
    </submittedName>
</protein>
<comment type="caution">
    <text evidence="2">The sequence shown here is derived from an EMBL/GenBank/DDBJ whole genome shotgun (WGS) entry which is preliminary data.</text>
</comment>
<dbReference type="OrthoDB" id="3797581at2759"/>
<feature type="region of interest" description="Disordered" evidence="1">
    <location>
        <begin position="353"/>
        <end position="378"/>
    </location>
</feature>
<sequence>MLQLISDPGLKFHLFELRGTLKYSLTRNDKPPREYELSQADFEDHDMEEDGDNEPPLSNGRDASAVGFGLRLIKNDGLLRMEFEGLDGGAASWAFSGLEELRSGPMYAMAGVQTEGMAMKDTAMQTWTMAVKEMGVQTMAMLTKDSAMQTEAKSDNTTSPVATSQITLIGHDTGTDTNVEKEKAPVAGNKRKRTADPEPFDEDTRSTIDSPSLPQHLYIHCTRTKPVSKVKCGALHIDLKEGSVWFEGASGKEHSWYREQTQVDLRDPTLDVYYGLHSLRNDKLDMELIIVRATARGRESTIFEALCERKNHRIWGVQENDVENEIEFEDPEIIVDAITDCIDRASGRNPLSTLSAYDGADEDSDEDVDEDVDGMSDS</sequence>
<organism evidence="2 3">
    <name type="scientific">Massariosphaeria phaeospora</name>
    <dbReference type="NCBI Taxonomy" id="100035"/>
    <lineage>
        <taxon>Eukaryota</taxon>
        <taxon>Fungi</taxon>
        <taxon>Dikarya</taxon>
        <taxon>Ascomycota</taxon>
        <taxon>Pezizomycotina</taxon>
        <taxon>Dothideomycetes</taxon>
        <taxon>Pleosporomycetidae</taxon>
        <taxon>Pleosporales</taxon>
        <taxon>Pleosporales incertae sedis</taxon>
        <taxon>Massariosphaeria</taxon>
    </lineage>
</organism>
<gene>
    <name evidence="2" type="ORF">BDV95DRAFT_597664</name>
</gene>
<dbReference type="EMBL" id="JAADJZ010000021">
    <property type="protein sequence ID" value="KAF2867905.1"/>
    <property type="molecule type" value="Genomic_DNA"/>
</dbReference>
<feature type="region of interest" description="Disordered" evidence="1">
    <location>
        <begin position="171"/>
        <end position="211"/>
    </location>
</feature>
<feature type="region of interest" description="Disordered" evidence="1">
    <location>
        <begin position="41"/>
        <end position="62"/>
    </location>
</feature>
<feature type="compositionally biased region" description="Acidic residues" evidence="1">
    <location>
        <begin position="359"/>
        <end position="378"/>
    </location>
</feature>
<evidence type="ECO:0000313" key="3">
    <source>
        <dbReference type="Proteomes" id="UP000481861"/>
    </source>
</evidence>
<reference evidence="2 3" key="1">
    <citation type="submission" date="2020-01" db="EMBL/GenBank/DDBJ databases">
        <authorList>
            <consortium name="DOE Joint Genome Institute"/>
            <person name="Haridas S."/>
            <person name="Albert R."/>
            <person name="Binder M."/>
            <person name="Bloem J."/>
            <person name="Labutti K."/>
            <person name="Salamov A."/>
            <person name="Andreopoulos B."/>
            <person name="Baker S.E."/>
            <person name="Barry K."/>
            <person name="Bills G."/>
            <person name="Bluhm B.H."/>
            <person name="Cannon C."/>
            <person name="Castanera R."/>
            <person name="Culley D.E."/>
            <person name="Daum C."/>
            <person name="Ezra D."/>
            <person name="Gonzalez J.B."/>
            <person name="Henrissat B."/>
            <person name="Kuo A."/>
            <person name="Liang C."/>
            <person name="Lipzen A."/>
            <person name="Lutzoni F."/>
            <person name="Magnuson J."/>
            <person name="Mondo S."/>
            <person name="Nolan M."/>
            <person name="Ohm R."/>
            <person name="Pangilinan J."/>
            <person name="Park H.-J.H."/>
            <person name="Ramirez L."/>
            <person name="Alfaro M."/>
            <person name="Sun H."/>
            <person name="Tritt A."/>
            <person name="Yoshinaga Y."/>
            <person name="Zwiers L.-H.L."/>
            <person name="Turgeon B.G."/>
            <person name="Goodwin S.B."/>
            <person name="Spatafora J.W."/>
            <person name="Crous P.W."/>
            <person name="Grigoriev I.V."/>
        </authorList>
    </citation>
    <scope>NUCLEOTIDE SEQUENCE [LARGE SCALE GENOMIC DNA]</scope>
    <source>
        <strain evidence="2 3">CBS 611.86</strain>
    </source>
</reference>
<dbReference type="AlphaFoldDB" id="A0A7C8MIG2"/>
<keyword evidence="3" id="KW-1185">Reference proteome</keyword>
<accession>A0A7C8MIG2</accession>
<evidence type="ECO:0000313" key="2">
    <source>
        <dbReference type="EMBL" id="KAF2867905.1"/>
    </source>
</evidence>
<name>A0A7C8MIG2_9PLEO</name>
<evidence type="ECO:0000256" key="1">
    <source>
        <dbReference type="SAM" id="MobiDB-lite"/>
    </source>
</evidence>
<feature type="compositionally biased region" description="Acidic residues" evidence="1">
    <location>
        <begin position="41"/>
        <end position="53"/>
    </location>
</feature>